<feature type="transmembrane region" description="Helical" evidence="5">
    <location>
        <begin position="127"/>
        <end position="145"/>
    </location>
</feature>
<feature type="transmembrane region" description="Helical" evidence="5">
    <location>
        <begin position="278"/>
        <end position="296"/>
    </location>
</feature>
<feature type="transmembrane region" description="Helical" evidence="5">
    <location>
        <begin position="157"/>
        <end position="177"/>
    </location>
</feature>
<keyword evidence="2 5" id="KW-0812">Transmembrane</keyword>
<keyword evidence="4 5" id="KW-0472">Membrane</keyword>
<dbReference type="InterPro" id="IPR000620">
    <property type="entry name" value="EamA_dom"/>
</dbReference>
<keyword evidence="3 5" id="KW-1133">Transmembrane helix</keyword>
<feature type="domain" description="EamA" evidence="6">
    <location>
        <begin position="8"/>
        <end position="142"/>
    </location>
</feature>
<dbReference type="EMBL" id="UOEJ01000037">
    <property type="protein sequence ID" value="VAV92922.1"/>
    <property type="molecule type" value="Genomic_DNA"/>
</dbReference>
<reference evidence="7" key="1">
    <citation type="submission" date="2018-06" db="EMBL/GenBank/DDBJ databases">
        <authorList>
            <person name="Zhirakovskaya E."/>
        </authorList>
    </citation>
    <scope>NUCLEOTIDE SEQUENCE</scope>
</reference>
<evidence type="ECO:0000259" key="6">
    <source>
        <dbReference type="Pfam" id="PF00892"/>
    </source>
</evidence>
<sequence>MLKNIHLTGFTMMAAAMILVGSTIVVSKIIGEGMPPFMATALRFAIASPVFAFLLWISGQRIPKLSKREWLLLVIQAAAGSVAYTVLLIMGLSFTSGANAGVIVGTLPVIMGLMAITVFGERPTWQLMVAIFAAGLGVLLITMGTDNGDGHHDSMRNFIGIGLIFLAVVGEALFLLLNKKITTPIPALTLSTLMSSFGFLLAIGPAGIEFASGAYGHISREAFFGVIYYALVPTIIGFLLWYGGSARSHSGEAALATAFMPVSALIFVSVFLHEPVSLQQAAGCFFVIIAILVGMYQNGSGTNNPD</sequence>
<protein>
    <submittedName>
        <fullName evidence="7">Permease of the drug/metabolite transporter (DMT) superfamily</fullName>
    </submittedName>
</protein>
<dbReference type="Pfam" id="PF00892">
    <property type="entry name" value="EamA"/>
    <property type="match status" value="2"/>
</dbReference>
<dbReference type="InterPro" id="IPR037185">
    <property type="entry name" value="EmrE-like"/>
</dbReference>
<evidence type="ECO:0000313" key="7">
    <source>
        <dbReference type="EMBL" id="VAV92922.1"/>
    </source>
</evidence>
<evidence type="ECO:0000256" key="4">
    <source>
        <dbReference type="ARBA" id="ARBA00023136"/>
    </source>
</evidence>
<accession>A0A3B0RML3</accession>
<feature type="domain" description="EamA" evidence="6">
    <location>
        <begin position="159"/>
        <end position="293"/>
    </location>
</feature>
<dbReference type="PANTHER" id="PTHR32322:SF2">
    <property type="entry name" value="EAMA DOMAIN-CONTAINING PROTEIN"/>
    <property type="match status" value="1"/>
</dbReference>
<evidence type="ECO:0000256" key="1">
    <source>
        <dbReference type="ARBA" id="ARBA00004141"/>
    </source>
</evidence>
<organism evidence="7">
    <name type="scientific">hydrothermal vent metagenome</name>
    <dbReference type="NCBI Taxonomy" id="652676"/>
    <lineage>
        <taxon>unclassified sequences</taxon>
        <taxon>metagenomes</taxon>
        <taxon>ecological metagenomes</taxon>
    </lineage>
</organism>
<comment type="subcellular location">
    <subcellularLocation>
        <location evidence="1">Membrane</location>
        <topology evidence="1">Multi-pass membrane protein</topology>
    </subcellularLocation>
</comment>
<dbReference type="GO" id="GO:0016020">
    <property type="term" value="C:membrane"/>
    <property type="evidence" value="ECO:0007669"/>
    <property type="project" value="UniProtKB-SubCell"/>
</dbReference>
<evidence type="ECO:0000256" key="2">
    <source>
        <dbReference type="ARBA" id="ARBA00022692"/>
    </source>
</evidence>
<feature type="transmembrane region" description="Helical" evidence="5">
    <location>
        <begin position="70"/>
        <end position="94"/>
    </location>
</feature>
<gene>
    <name evidence="7" type="ORF">MNBD_ALPHA01-481</name>
</gene>
<dbReference type="InterPro" id="IPR050638">
    <property type="entry name" value="AA-Vitamin_Transporters"/>
</dbReference>
<feature type="transmembrane region" description="Helical" evidence="5">
    <location>
        <begin position="37"/>
        <end position="58"/>
    </location>
</feature>
<dbReference type="SUPFAM" id="SSF103481">
    <property type="entry name" value="Multidrug resistance efflux transporter EmrE"/>
    <property type="match status" value="2"/>
</dbReference>
<feature type="transmembrane region" description="Helical" evidence="5">
    <location>
        <begin position="184"/>
        <end position="203"/>
    </location>
</feature>
<feature type="transmembrane region" description="Helical" evidence="5">
    <location>
        <begin position="254"/>
        <end position="272"/>
    </location>
</feature>
<feature type="transmembrane region" description="Helical" evidence="5">
    <location>
        <begin position="100"/>
        <end position="120"/>
    </location>
</feature>
<feature type="transmembrane region" description="Helical" evidence="5">
    <location>
        <begin position="7"/>
        <end position="31"/>
    </location>
</feature>
<proteinExistence type="predicted"/>
<name>A0A3B0RML3_9ZZZZ</name>
<evidence type="ECO:0000256" key="5">
    <source>
        <dbReference type="SAM" id="Phobius"/>
    </source>
</evidence>
<feature type="transmembrane region" description="Helical" evidence="5">
    <location>
        <begin position="223"/>
        <end position="242"/>
    </location>
</feature>
<dbReference type="AlphaFoldDB" id="A0A3B0RML3"/>
<evidence type="ECO:0000256" key="3">
    <source>
        <dbReference type="ARBA" id="ARBA00022989"/>
    </source>
</evidence>
<dbReference type="PANTHER" id="PTHR32322">
    <property type="entry name" value="INNER MEMBRANE TRANSPORTER"/>
    <property type="match status" value="1"/>
</dbReference>